<accession>A0AAQ3XAJ5</accession>
<evidence type="ECO:0000313" key="1">
    <source>
        <dbReference type="EMBL" id="WVZ90641.1"/>
    </source>
</evidence>
<proteinExistence type="predicted"/>
<reference evidence="1 2" key="1">
    <citation type="submission" date="2024-02" db="EMBL/GenBank/DDBJ databases">
        <title>High-quality chromosome-scale genome assembly of Pensacola bahiagrass (Paspalum notatum Flugge var. saurae).</title>
        <authorList>
            <person name="Vega J.M."/>
            <person name="Podio M."/>
            <person name="Orjuela J."/>
            <person name="Siena L.A."/>
            <person name="Pessino S.C."/>
            <person name="Combes M.C."/>
            <person name="Mariac C."/>
            <person name="Albertini E."/>
            <person name="Pupilli F."/>
            <person name="Ortiz J.P.A."/>
            <person name="Leblanc O."/>
        </authorList>
    </citation>
    <scope>NUCLEOTIDE SEQUENCE [LARGE SCALE GENOMIC DNA]</scope>
    <source>
        <strain evidence="1">R1</strain>
        <tissue evidence="1">Leaf</tissue>
    </source>
</reference>
<gene>
    <name evidence="1" type="ORF">U9M48_036925</name>
</gene>
<sequence length="139" mass="15351">MRARRPPPSSAATILRHARPRRLPVVHAPPRCLPVLKAQPCRLPVLHARDLIVCRLPVLPSSSTDGQSVYLSEISARKLKIHCKLISKIDSNLQGLPCVLIKLTHGHGATYWNSVVMSPDCVCNCTPNLQVALLYTPLR</sequence>
<organism evidence="1 2">
    <name type="scientific">Paspalum notatum var. saurae</name>
    <dbReference type="NCBI Taxonomy" id="547442"/>
    <lineage>
        <taxon>Eukaryota</taxon>
        <taxon>Viridiplantae</taxon>
        <taxon>Streptophyta</taxon>
        <taxon>Embryophyta</taxon>
        <taxon>Tracheophyta</taxon>
        <taxon>Spermatophyta</taxon>
        <taxon>Magnoliopsida</taxon>
        <taxon>Liliopsida</taxon>
        <taxon>Poales</taxon>
        <taxon>Poaceae</taxon>
        <taxon>PACMAD clade</taxon>
        <taxon>Panicoideae</taxon>
        <taxon>Andropogonodae</taxon>
        <taxon>Paspaleae</taxon>
        <taxon>Paspalinae</taxon>
        <taxon>Paspalum</taxon>
    </lineage>
</organism>
<dbReference type="Proteomes" id="UP001341281">
    <property type="component" value="Chromosome 08"/>
</dbReference>
<dbReference type="AlphaFoldDB" id="A0AAQ3XAJ5"/>
<keyword evidence="2" id="KW-1185">Reference proteome</keyword>
<name>A0AAQ3XAJ5_PASNO</name>
<dbReference type="EMBL" id="CP144752">
    <property type="protein sequence ID" value="WVZ90641.1"/>
    <property type="molecule type" value="Genomic_DNA"/>
</dbReference>
<evidence type="ECO:0000313" key="2">
    <source>
        <dbReference type="Proteomes" id="UP001341281"/>
    </source>
</evidence>
<protein>
    <submittedName>
        <fullName evidence="1">Uncharacterized protein</fullName>
    </submittedName>
</protein>